<proteinExistence type="predicted"/>
<protein>
    <recommendedName>
        <fullName evidence="3">Transmembrane protein</fullName>
    </recommendedName>
</protein>
<dbReference type="InParanoid" id="A0A1X7SVW5"/>
<evidence type="ECO:0000313" key="2">
    <source>
        <dbReference type="EnsemblMetazoa" id="Aqu2.1.06299_001"/>
    </source>
</evidence>
<dbReference type="OrthoDB" id="5989148at2759"/>
<evidence type="ECO:0000256" key="1">
    <source>
        <dbReference type="SAM" id="SignalP"/>
    </source>
</evidence>
<evidence type="ECO:0008006" key="3">
    <source>
        <dbReference type="Google" id="ProtNLM"/>
    </source>
</evidence>
<accession>A0A1X7SVW5</accession>
<name>A0A1X7SVW5_AMPQE</name>
<keyword evidence="1" id="KW-0732">Signal</keyword>
<organism evidence="2">
    <name type="scientific">Amphimedon queenslandica</name>
    <name type="common">Sponge</name>
    <dbReference type="NCBI Taxonomy" id="400682"/>
    <lineage>
        <taxon>Eukaryota</taxon>
        <taxon>Metazoa</taxon>
        <taxon>Porifera</taxon>
        <taxon>Demospongiae</taxon>
        <taxon>Heteroscleromorpha</taxon>
        <taxon>Haplosclerida</taxon>
        <taxon>Niphatidae</taxon>
        <taxon>Amphimedon</taxon>
    </lineage>
</organism>
<dbReference type="EnsemblMetazoa" id="Aqu2.1.06299_001">
    <property type="protein sequence ID" value="Aqu2.1.06299_001"/>
    <property type="gene ID" value="Aqu2.1.06299"/>
</dbReference>
<feature type="chain" id="PRO_5012440194" description="Transmembrane protein" evidence="1">
    <location>
        <begin position="19"/>
        <end position="270"/>
    </location>
</feature>
<feature type="signal peptide" evidence="1">
    <location>
        <begin position="1"/>
        <end position="18"/>
    </location>
</feature>
<sequence>MSFLLLLFFIGSLSFSGAHFHVINVIEENELEQFLCYNDPPVVGDTLVVLYTNITHYISGNVSFCMINTTYSLNITSNSSGQATINCNKTLNDWHATITTGFSFINVYNLTLQRLVFRGCGGFLKNSTFIDTINSTNKYSFYFTQYHSAVLLFPHINILLIQNVTITSYYGFATLAINPVNATMNGLNVTKSILGTPLHLGSGILVYFIDRNICSNNDLLHTVAVKNSLIADNSADADENKILKNAQIVQGKIPILGAAGIPHFILKHNI</sequence>
<dbReference type="AlphaFoldDB" id="A0A1X7SVW5"/>
<reference evidence="2" key="1">
    <citation type="submission" date="2017-05" db="UniProtKB">
        <authorList>
            <consortium name="EnsemblMetazoa"/>
        </authorList>
    </citation>
    <scope>IDENTIFICATION</scope>
</reference>